<dbReference type="Gene3D" id="1.10.3720.10">
    <property type="entry name" value="MetI-like"/>
    <property type="match status" value="1"/>
</dbReference>
<feature type="transmembrane region" description="Helical" evidence="7">
    <location>
        <begin position="128"/>
        <end position="148"/>
    </location>
</feature>
<dbReference type="InterPro" id="IPR000515">
    <property type="entry name" value="MetI-like"/>
</dbReference>
<dbReference type="OrthoDB" id="9785836at2"/>
<dbReference type="CDD" id="cd06261">
    <property type="entry name" value="TM_PBP2"/>
    <property type="match status" value="1"/>
</dbReference>
<evidence type="ECO:0000256" key="1">
    <source>
        <dbReference type="ARBA" id="ARBA00004651"/>
    </source>
</evidence>
<proteinExistence type="inferred from homology"/>
<evidence type="ECO:0000256" key="5">
    <source>
        <dbReference type="ARBA" id="ARBA00022989"/>
    </source>
</evidence>
<evidence type="ECO:0000256" key="2">
    <source>
        <dbReference type="ARBA" id="ARBA00022448"/>
    </source>
</evidence>
<dbReference type="GO" id="GO:0005886">
    <property type="term" value="C:plasma membrane"/>
    <property type="evidence" value="ECO:0007669"/>
    <property type="project" value="UniProtKB-SubCell"/>
</dbReference>
<feature type="transmembrane region" description="Helical" evidence="7">
    <location>
        <begin position="21"/>
        <end position="46"/>
    </location>
</feature>
<reference evidence="9 10" key="1">
    <citation type="submission" date="2019-03" db="EMBL/GenBank/DDBJ databases">
        <title>This is whole genome sequence of Paenibacillus sp MS74 strain.</title>
        <authorList>
            <person name="Trinh H.N."/>
        </authorList>
    </citation>
    <scope>NUCLEOTIDE SEQUENCE [LARGE SCALE GENOMIC DNA]</scope>
    <source>
        <strain evidence="9 10">MS74</strain>
    </source>
</reference>
<dbReference type="SUPFAM" id="SSF161098">
    <property type="entry name" value="MetI-like"/>
    <property type="match status" value="1"/>
</dbReference>
<keyword evidence="5 7" id="KW-1133">Transmembrane helix</keyword>
<dbReference type="EMBL" id="SMRT01000003">
    <property type="protein sequence ID" value="TDF98704.1"/>
    <property type="molecule type" value="Genomic_DNA"/>
</dbReference>
<keyword evidence="6 7" id="KW-0472">Membrane</keyword>
<evidence type="ECO:0000256" key="7">
    <source>
        <dbReference type="RuleBase" id="RU363032"/>
    </source>
</evidence>
<dbReference type="Pfam" id="PF00528">
    <property type="entry name" value="BPD_transp_1"/>
    <property type="match status" value="1"/>
</dbReference>
<dbReference type="PANTHER" id="PTHR43227:SF11">
    <property type="entry name" value="BLL4140 PROTEIN"/>
    <property type="match status" value="1"/>
</dbReference>
<dbReference type="PROSITE" id="PS50928">
    <property type="entry name" value="ABC_TM1"/>
    <property type="match status" value="1"/>
</dbReference>
<evidence type="ECO:0000313" key="10">
    <source>
        <dbReference type="Proteomes" id="UP000295636"/>
    </source>
</evidence>
<keyword evidence="3" id="KW-1003">Cell membrane</keyword>
<evidence type="ECO:0000313" key="9">
    <source>
        <dbReference type="EMBL" id="TDF98704.1"/>
    </source>
</evidence>
<feature type="transmembrane region" description="Helical" evidence="7">
    <location>
        <begin position="275"/>
        <end position="300"/>
    </location>
</feature>
<comment type="subcellular location">
    <subcellularLocation>
        <location evidence="1 7">Cell membrane</location>
        <topology evidence="1 7">Multi-pass membrane protein</topology>
    </subcellularLocation>
</comment>
<feature type="transmembrane region" description="Helical" evidence="7">
    <location>
        <begin position="216"/>
        <end position="239"/>
    </location>
</feature>
<organism evidence="9 10">
    <name type="scientific">Paenibacillus piri</name>
    <dbReference type="NCBI Taxonomy" id="2547395"/>
    <lineage>
        <taxon>Bacteria</taxon>
        <taxon>Bacillati</taxon>
        <taxon>Bacillota</taxon>
        <taxon>Bacilli</taxon>
        <taxon>Bacillales</taxon>
        <taxon>Paenibacillaceae</taxon>
        <taxon>Paenibacillus</taxon>
    </lineage>
</organism>
<comment type="similarity">
    <text evidence="7">Belongs to the binding-protein-dependent transport system permease family.</text>
</comment>
<dbReference type="InterPro" id="IPR035906">
    <property type="entry name" value="MetI-like_sf"/>
</dbReference>
<dbReference type="GO" id="GO:0055085">
    <property type="term" value="P:transmembrane transport"/>
    <property type="evidence" value="ECO:0007669"/>
    <property type="project" value="InterPro"/>
</dbReference>
<evidence type="ECO:0000259" key="8">
    <source>
        <dbReference type="PROSITE" id="PS50928"/>
    </source>
</evidence>
<dbReference type="PANTHER" id="PTHR43227">
    <property type="entry name" value="BLL4140 PROTEIN"/>
    <property type="match status" value="1"/>
</dbReference>
<dbReference type="AlphaFoldDB" id="A0A4V2ZTX2"/>
<dbReference type="RefSeq" id="WP_133227011.1">
    <property type="nucleotide sequence ID" value="NZ_SMRT01000003.1"/>
</dbReference>
<evidence type="ECO:0000256" key="6">
    <source>
        <dbReference type="ARBA" id="ARBA00023136"/>
    </source>
</evidence>
<dbReference type="Proteomes" id="UP000295636">
    <property type="component" value="Unassembled WGS sequence"/>
</dbReference>
<protein>
    <submittedName>
        <fullName evidence="9">Sugar ABC transporter permease</fullName>
    </submittedName>
</protein>
<feature type="domain" description="ABC transmembrane type-1" evidence="8">
    <location>
        <begin position="82"/>
        <end position="296"/>
    </location>
</feature>
<sequence length="309" mass="35175">MNLGQPIRNHLHSAYRSRYYLLMLLPGLIYYLVFHYAPIYGVLIAFKEFNIFEGIWGSPWAPHYGMQQFLDLFQSPDFYIIFRNTVLLSVYTIVFSFPMPIVLALSLNEVVSPWWKRTVQSISYLPHFISTVVISGMVFNFVSLNGMVNQIAGWFGFEHKQFLLMPGYFRTIFVTSDIWQTIGWGSILYLAALAAVDPQLYESAKIDGANRWHRILYINVPALIPTAVVLLIFQIGGIMNASYEKVLLLYNPNVYETADVIGTYVYRRGIVGAEFSFTAAAGLFQSVIGFGLVVIANYAARRFSSSSLW</sequence>
<dbReference type="InterPro" id="IPR050809">
    <property type="entry name" value="UgpAE/MalFG_permease"/>
</dbReference>
<keyword evidence="2 7" id="KW-0813">Transport</keyword>
<comment type="caution">
    <text evidence="9">The sequence shown here is derived from an EMBL/GenBank/DDBJ whole genome shotgun (WGS) entry which is preliminary data.</text>
</comment>
<feature type="transmembrane region" description="Helical" evidence="7">
    <location>
        <begin position="168"/>
        <end position="196"/>
    </location>
</feature>
<name>A0A4V2ZTX2_9BACL</name>
<keyword evidence="10" id="KW-1185">Reference proteome</keyword>
<evidence type="ECO:0000256" key="3">
    <source>
        <dbReference type="ARBA" id="ARBA00022475"/>
    </source>
</evidence>
<evidence type="ECO:0000256" key="4">
    <source>
        <dbReference type="ARBA" id="ARBA00022692"/>
    </source>
</evidence>
<feature type="transmembrane region" description="Helical" evidence="7">
    <location>
        <begin position="86"/>
        <end position="107"/>
    </location>
</feature>
<accession>A0A4V2ZTX2</accession>
<gene>
    <name evidence="9" type="ORF">E1757_09225</name>
</gene>
<keyword evidence="4 7" id="KW-0812">Transmembrane</keyword>